<dbReference type="InterPro" id="IPR008470">
    <property type="entry name" value="Uncharacterised_Ycf33"/>
</dbReference>
<keyword evidence="1" id="KW-0472">Membrane</keyword>
<dbReference type="PANTHER" id="PTHR36049">
    <property type="entry name" value="TRANSMEMBRANE PROTEIN"/>
    <property type="match status" value="1"/>
</dbReference>
<dbReference type="Pfam" id="PF05421">
    <property type="entry name" value="DUF751"/>
    <property type="match status" value="1"/>
</dbReference>
<feature type="transmembrane region" description="Helical" evidence="1">
    <location>
        <begin position="12"/>
        <end position="32"/>
    </location>
</feature>
<dbReference type="PANTHER" id="PTHR36049:SF3">
    <property type="match status" value="1"/>
</dbReference>
<evidence type="ECO:0008006" key="4">
    <source>
        <dbReference type="Google" id="ProtNLM"/>
    </source>
</evidence>
<protein>
    <recommendedName>
        <fullName evidence="4">DUF751 domain-containing protein</fullName>
    </recommendedName>
</protein>
<feature type="transmembrane region" description="Helical" evidence="1">
    <location>
        <begin position="39"/>
        <end position="63"/>
    </location>
</feature>
<sequence>MFDGFWDNVFRYPRYFISTVLGVFLSTFAPLAPLLKNPVTLIAIISLSVSGFIFVTFTLRAMLGLGAV</sequence>
<accession>A0A2A2TGH7</accession>
<name>A0A2A2TGH7_9CYAN</name>
<dbReference type="Proteomes" id="UP000218238">
    <property type="component" value="Unassembled WGS sequence"/>
</dbReference>
<comment type="caution">
    <text evidence="2">The sequence shown here is derived from an EMBL/GenBank/DDBJ whole genome shotgun (WGS) entry which is preliminary data.</text>
</comment>
<organism evidence="2 3">
    <name type="scientific">Brunnivagina elsteri CCALA 953</name>
    <dbReference type="NCBI Taxonomy" id="987040"/>
    <lineage>
        <taxon>Bacteria</taxon>
        <taxon>Bacillati</taxon>
        <taxon>Cyanobacteriota</taxon>
        <taxon>Cyanophyceae</taxon>
        <taxon>Nostocales</taxon>
        <taxon>Calotrichaceae</taxon>
        <taxon>Brunnivagina</taxon>
    </lineage>
</organism>
<gene>
    <name evidence="2" type="ORF">CK510_18855</name>
</gene>
<reference evidence="2 3" key="1">
    <citation type="submission" date="2017-08" db="EMBL/GenBank/DDBJ databases">
        <title>Draft genome sequence of filamentous cyanobacterium Calothrix elsteri CCALA 953.</title>
        <authorList>
            <person name="Gagunashvili A.N."/>
            <person name="Elster J."/>
            <person name="Andresson O.S."/>
        </authorList>
    </citation>
    <scope>NUCLEOTIDE SEQUENCE [LARGE SCALE GENOMIC DNA]</scope>
    <source>
        <strain evidence="2 3">CCALA 953</strain>
    </source>
</reference>
<dbReference type="RefSeq" id="WP_095723169.1">
    <property type="nucleotide sequence ID" value="NZ_NTFS01000229.1"/>
</dbReference>
<keyword evidence="1" id="KW-0812">Transmembrane</keyword>
<proteinExistence type="predicted"/>
<evidence type="ECO:0000256" key="1">
    <source>
        <dbReference type="SAM" id="Phobius"/>
    </source>
</evidence>
<dbReference type="OrthoDB" id="489556at2"/>
<evidence type="ECO:0000313" key="3">
    <source>
        <dbReference type="Proteomes" id="UP000218238"/>
    </source>
</evidence>
<dbReference type="AlphaFoldDB" id="A0A2A2TGH7"/>
<keyword evidence="1" id="KW-1133">Transmembrane helix</keyword>
<evidence type="ECO:0000313" key="2">
    <source>
        <dbReference type="EMBL" id="PAX52529.1"/>
    </source>
</evidence>
<keyword evidence="3" id="KW-1185">Reference proteome</keyword>
<dbReference type="EMBL" id="NTFS01000229">
    <property type="protein sequence ID" value="PAX52529.1"/>
    <property type="molecule type" value="Genomic_DNA"/>
</dbReference>